<reference evidence="2 3" key="1">
    <citation type="submission" date="2022-09" db="EMBL/GenBank/DDBJ databases">
        <title>Enrichment on poylsaccharides allowed isolation of novel metabolic and taxonomic groups of Haloarchaea.</title>
        <authorList>
            <person name="Sorokin D.Y."/>
            <person name="Elcheninov A.G."/>
            <person name="Khizhniak T.V."/>
            <person name="Kolganova T.V."/>
            <person name="Kublanov I.V."/>
        </authorList>
    </citation>
    <scope>NUCLEOTIDE SEQUENCE [LARGE SCALE GENOMIC DNA]</scope>
    <source>
        <strain evidence="2 3">AArc-m2/3/4</strain>
    </source>
</reference>
<dbReference type="EMBL" id="JAOPKB010000015">
    <property type="protein sequence ID" value="MCU4974995.1"/>
    <property type="molecule type" value="Genomic_DNA"/>
</dbReference>
<keyword evidence="3" id="KW-1185">Reference proteome</keyword>
<proteinExistence type="predicted"/>
<comment type="caution">
    <text evidence="2">The sequence shown here is derived from an EMBL/GenBank/DDBJ whole genome shotgun (WGS) entry which is preliminary data.</text>
</comment>
<evidence type="ECO:0000256" key="1">
    <source>
        <dbReference type="SAM" id="MobiDB-lite"/>
    </source>
</evidence>
<sequence length="167" mass="19850">MRQHFDDSVPWDETPLFEWFRDRIESGDPTTWTYKQYRSRFESVGDVYERISRDGYRSQRTLFDVDSSRTLRQNNDCIHPYLNEVGVDIARDGTLLWRSGGRHRLFIAKLLDIPTIPMKVWSRHREWQAIRNRLRDKRSPGVGESASTPRVDDHPDLTDIERITDKT</sequence>
<evidence type="ECO:0008006" key="4">
    <source>
        <dbReference type="Google" id="ProtNLM"/>
    </source>
</evidence>
<dbReference type="RefSeq" id="WP_338008874.1">
    <property type="nucleotide sequence ID" value="NZ_JAOPKB010000015.1"/>
</dbReference>
<accession>A0ABT2QJ93</accession>
<name>A0ABT2QJ93_9EURY</name>
<evidence type="ECO:0000313" key="2">
    <source>
        <dbReference type="EMBL" id="MCU4974995.1"/>
    </source>
</evidence>
<evidence type="ECO:0000313" key="3">
    <source>
        <dbReference type="Proteomes" id="UP001320972"/>
    </source>
</evidence>
<feature type="region of interest" description="Disordered" evidence="1">
    <location>
        <begin position="136"/>
        <end position="167"/>
    </location>
</feature>
<feature type="compositionally biased region" description="Basic and acidic residues" evidence="1">
    <location>
        <begin position="150"/>
        <end position="167"/>
    </location>
</feature>
<dbReference type="Proteomes" id="UP001320972">
    <property type="component" value="Unassembled WGS sequence"/>
</dbReference>
<gene>
    <name evidence="2" type="ORF">OB955_19990</name>
</gene>
<protein>
    <recommendedName>
        <fullName evidence="4">ParB-like nuclease domain-containing protein</fullName>
    </recommendedName>
</protein>
<organism evidence="2 3">
    <name type="scientific">Natronoglomus mannanivorans</name>
    <dbReference type="NCBI Taxonomy" id="2979990"/>
    <lineage>
        <taxon>Archaea</taxon>
        <taxon>Methanobacteriati</taxon>
        <taxon>Methanobacteriota</taxon>
        <taxon>Stenosarchaea group</taxon>
        <taxon>Halobacteria</taxon>
        <taxon>Halobacteriales</taxon>
        <taxon>Natrialbaceae</taxon>
        <taxon>Natronoglomus</taxon>
    </lineage>
</organism>